<sequence>MRRILYILLMGVSFTLVQCKQEKKEDKVAEKIQNDEIKLYKVTTVPYEKNGGYVLKKQQPKQGVRHVKITNQTQFANLFDPNQTLVDQQNIDFSKSFVLALVGIPSTLETAFSIISLKEKEDFIELTYCLQEEEKELAQAIYPYTILVVDKKYNKDIRFLIE</sequence>
<proteinExistence type="predicted"/>
<dbReference type="Proteomes" id="UP000255024">
    <property type="component" value="Unassembled WGS sequence"/>
</dbReference>
<organism evidence="1 2">
    <name type="scientific">Myroides odoratus</name>
    <name type="common">Flavobacterium odoratum</name>
    <dbReference type="NCBI Taxonomy" id="256"/>
    <lineage>
        <taxon>Bacteria</taxon>
        <taxon>Pseudomonadati</taxon>
        <taxon>Bacteroidota</taxon>
        <taxon>Flavobacteriia</taxon>
        <taxon>Flavobacteriales</taxon>
        <taxon>Flavobacteriaceae</taxon>
        <taxon>Myroides</taxon>
    </lineage>
</organism>
<gene>
    <name evidence="1" type="ORF">NCTC11179_00878</name>
</gene>
<name>A0A378RJV6_MYROD</name>
<evidence type="ECO:0000313" key="1">
    <source>
        <dbReference type="EMBL" id="STZ27343.1"/>
    </source>
</evidence>
<dbReference type="AlphaFoldDB" id="A0A378RJV6"/>
<accession>A0A378RJV6</accession>
<dbReference type="EMBL" id="UGQL01000001">
    <property type="protein sequence ID" value="STZ27343.1"/>
    <property type="molecule type" value="Genomic_DNA"/>
</dbReference>
<keyword evidence="2" id="KW-1185">Reference proteome</keyword>
<reference evidence="1 2" key="1">
    <citation type="submission" date="2018-06" db="EMBL/GenBank/DDBJ databases">
        <authorList>
            <consortium name="Pathogen Informatics"/>
            <person name="Doyle S."/>
        </authorList>
    </citation>
    <scope>NUCLEOTIDE SEQUENCE [LARGE SCALE GENOMIC DNA]</scope>
    <source>
        <strain evidence="1 2">NCTC11179</strain>
    </source>
</reference>
<dbReference type="RefSeq" id="WP_115090298.1">
    <property type="nucleotide sequence ID" value="NZ_CP068107.1"/>
</dbReference>
<protein>
    <submittedName>
        <fullName evidence="1">Uncharacterized protein</fullName>
    </submittedName>
</protein>
<evidence type="ECO:0000313" key="2">
    <source>
        <dbReference type="Proteomes" id="UP000255024"/>
    </source>
</evidence>